<gene>
    <name evidence="1" type="ORF">GV68_07885</name>
</gene>
<comment type="caution">
    <text evidence="1">The sequence shown here is derived from an EMBL/GenBank/DDBJ whole genome shotgun (WGS) entry which is preliminary data.</text>
</comment>
<dbReference type="EMBL" id="JOKJ01000018">
    <property type="protein sequence ID" value="KEQ05815.1"/>
    <property type="molecule type" value="Genomic_DNA"/>
</dbReference>
<name>A0A922P2E5_9HYPH</name>
<dbReference type="Proteomes" id="UP000052167">
    <property type="component" value="Unassembled WGS sequence"/>
</dbReference>
<protein>
    <submittedName>
        <fullName evidence="1">Uncharacterized protein</fullName>
    </submittedName>
</protein>
<evidence type="ECO:0000313" key="2">
    <source>
        <dbReference type="Proteomes" id="UP000052167"/>
    </source>
</evidence>
<organism evidence="1 2">
    <name type="scientific">Pseudorhizobium pelagicum</name>
    <dbReference type="NCBI Taxonomy" id="1509405"/>
    <lineage>
        <taxon>Bacteria</taxon>
        <taxon>Pseudomonadati</taxon>
        <taxon>Pseudomonadota</taxon>
        <taxon>Alphaproteobacteria</taxon>
        <taxon>Hyphomicrobiales</taxon>
        <taxon>Rhizobiaceae</taxon>
        <taxon>Rhizobium/Agrobacterium group</taxon>
        <taxon>Pseudorhizobium</taxon>
    </lineage>
</organism>
<sequence>MLWYVLHRRLERFENSLRRSMLWIESTEGMCQFRQADRGMVAQTIGKQPIDLIRRSSLQHVKVDGGIQKQRPADCGFVSNPRKILIGAALECSRMPLRL</sequence>
<dbReference type="AlphaFoldDB" id="A0A922P2E5"/>
<accession>A0A922P2E5</accession>
<reference evidence="1 2" key="1">
    <citation type="submission" date="2014-06" db="EMBL/GenBank/DDBJ databases">
        <title>Rhizobium pelagicum/R2-400B4.</title>
        <authorList>
            <person name="Kimes N.E."/>
            <person name="Lopez-Perez M."/>
        </authorList>
    </citation>
    <scope>NUCLEOTIDE SEQUENCE [LARGE SCALE GENOMIC DNA]</scope>
    <source>
        <strain evidence="1 2">R2-400B4</strain>
    </source>
</reference>
<proteinExistence type="predicted"/>
<keyword evidence="2" id="KW-1185">Reference proteome</keyword>
<evidence type="ECO:0000313" key="1">
    <source>
        <dbReference type="EMBL" id="KEQ05815.1"/>
    </source>
</evidence>